<evidence type="ECO:0000256" key="6">
    <source>
        <dbReference type="ARBA" id="ARBA00022723"/>
    </source>
</evidence>
<dbReference type="GO" id="GO:0042126">
    <property type="term" value="P:nitrate metabolic process"/>
    <property type="evidence" value="ECO:0007669"/>
    <property type="project" value="InterPro"/>
</dbReference>
<keyword evidence="11" id="KW-0003">3Fe-4S</keyword>
<comment type="subcellular location">
    <subcellularLocation>
        <location evidence="3">Cell envelope</location>
    </subcellularLocation>
</comment>
<dbReference type="InterPro" id="IPR006547">
    <property type="entry name" value="NO3_Rdtase_bsu"/>
</dbReference>
<dbReference type="GO" id="GO:0008940">
    <property type="term" value="F:nitrate reductase activity"/>
    <property type="evidence" value="ECO:0007669"/>
    <property type="project" value="InterPro"/>
</dbReference>
<dbReference type="InterPro" id="IPR029263">
    <property type="entry name" value="Nitr_red_bet_C"/>
</dbReference>
<keyword evidence="5" id="KW-0004">4Fe-4S</keyword>
<dbReference type="GO" id="GO:0016020">
    <property type="term" value="C:membrane"/>
    <property type="evidence" value="ECO:0007669"/>
    <property type="project" value="TreeGrafter"/>
</dbReference>
<dbReference type="InterPro" id="IPR017896">
    <property type="entry name" value="4Fe4S_Fe-S-bd"/>
</dbReference>
<dbReference type="Proteomes" id="UP000825483">
    <property type="component" value="Unassembled WGS sequence"/>
</dbReference>
<keyword evidence="6" id="KW-0479">Metal-binding</keyword>
<dbReference type="NCBIfam" id="TIGR01660">
    <property type="entry name" value="narH"/>
    <property type="match status" value="1"/>
</dbReference>
<dbReference type="Gene3D" id="1.10.3650.10">
    <property type="entry name" value="nitrate reductase domain like"/>
    <property type="match status" value="1"/>
</dbReference>
<feature type="domain" description="4Fe-4S ferredoxin-type" evidence="12">
    <location>
        <begin position="206"/>
        <end position="235"/>
    </location>
</feature>
<protein>
    <submittedName>
        <fullName evidence="13">Respiratory nitrate reductase subunit</fullName>
    </submittedName>
</protein>
<dbReference type="Gene3D" id="3.30.70.20">
    <property type="match status" value="3"/>
</dbReference>
<evidence type="ECO:0000256" key="1">
    <source>
        <dbReference type="ARBA" id="ARBA00001927"/>
    </source>
</evidence>
<dbReference type="EMBL" id="BPUB01000002">
    <property type="protein sequence ID" value="GJG59682.1"/>
    <property type="molecule type" value="Genomic_DNA"/>
</dbReference>
<keyword evidence="9" id="KW-0408">Iron</keyword>
<dbReference type="Pfam" id="PF14711">
    <property type="entry name" value="Nitr_red_bet_C"/>
    <property type="match status" value="1"/>
</dbReference>
<evidence type="ECO:0000256" key="7">
    <source>
        <dbReference type="ARBA" id="ARBA00022737"/>
    </source>
</evidence>
<keyword evidence="4" id="KW-0813">Transport</keyword>
<evidence type="ECO:0000256" key="3">
    <source>
        <dbReference type="ARBA" id="ARBA00004196"/>
    </source>
</evidence>
<proteinExistence type="predicted"/>
<dbReference type="Pfam" id="PF13247">
    <property type="entry name" value="Fer4_11"/>
    <property type="match status" value="1"/>
</dbReference>
<dbReference type="GO" id="GO:0051538">
    <property type="term" value="F:3 iron, 4 sulfur cluster binding"/>
    <property type="evidence" value="ECO:0007669"/>
    <property type="project" value="UniProtKB-KW"/>
</dbReference>
<evidence type="ECO:0000256" key="2">
    <source>
        <dbReference type="ARBA" id="ARBA00001966"/>
    </source>
</evidence>
<comment type="cofactor">
    <cofactor evidence="1">
        <name>[3Fe-4S] cluster</name>
        <dbReference type="ChEBI" id="CHEBI:21137"/>
    </cofactor>
</comment>
<dbReference type="GO" id="GO:0009055">
    <property type="term" value="F:electron transfer activity"/>
    <property type="evidence" value="ECO:0007669"/>
    <property type="project" value="TreeGrafter"/>
</dbReference>
<dbReference type="SUPFAM" id="SSF54862">
    <property type="entry name" value="4Fe-4S ferredoxins"/>
    <property type="match status" value="1"/>
</dbReference>
<keyword evidence="10" id="KW-0411">Iron-sulfur</keyword>
<evidence type="ECO:0000256" key="10">
    <source>
        <dbReference type="ARBA" id="ARBA00023014"/>
    </source>
</evidence>
<comment type="caution">
    <text evidence="13">The sequence shown here is derived from an EMBL/GenBank/DDBJ whole genome shotgun (WGS) entry which is preliminary data.</text>
</comment>
<dbReference type="AlphaFoldDB" id="A0A9R1CBK0"/>
<name>A0A9R1CBK0_9BACT</name>
<feature type="domain" description="4Fe-4S ferredoxin-type" evidence="12">
    <location>
        <begin position="7"/>
        <end position="35"/>
    </location>
</feature>
<dbReference type="GeneID" id="72466274"/>
<evidence type="ECO:0000313" key="14">
    <source>
        <dbReference type="Proteomes" id="UP000825483"/>
    </source>
</evidence>
<evidence type="ECO:0000256" key="8">
    <source>
        <dbReference type="ARBA" id="ARBA00022982"/>
    </source>
</evidence>
<evidence type="ECO:0000256" key="4">
    <source>
        <dbReference type="ARBA" id="ARBA00022448"/>
    </source>
</evidence>
<gene>
    <name evidence="13" type="primary">narH</name>
    <name evidence="13" type="ORF">PRLR5076_25330</name>
</gene>
<dbReference type="GO" id="GO:0046872">
    <property type="term" value="F:metal ion binding"/>
    <property type="evidence" value="ECO:0007669"/>
    <property type="project" value="UniProtKB-KW"/>
</dbReference>
<dbReference type="RefSeq" id="WP_223928640.1">
    <property type="nucleotide sequence ID" value="NZ_BPTU01000002.1"/>
</dbReference>
<dbReference type="GO" id="GO:0009325">
    <property type="term" value="C:nitrate reductase complex"/>
    <property type="evidence" value="ECO:0007669"/>
    <property type="project" value="InterPro"/>
</dbReference>
<dbReference type="PANTHER" id="PTHR43518">
    <property type="entry name" value="NITRATE REDUCTASE BETA SUBUNIT"/>
    <property type="match status" value="1"/>
</dbReference>
<evidence type="ECO:0000256" key="11">
    <source>
        <dbReference type="ARBA" id="ARBA00023291"/>
    </source>
</evidence>
<evidence type="ECO:0000259" key="12">
    <source>
        <dbReference type="PROSITE" id="PS51379"/>
    </source>
</evidence>
<dbReference type="GO" id="GO:0009061">
    <property type="term" value="P:anaerobic respiration"/>
    <property type="evidence" value="ECO:0007669"/>
    <property type="project" value="TreeGrafter"/>
</dbReference>
<dbReference type="PROSITE" id="PS51379">
    <property type="entry name" value="4FE4S_FER_2"/>
    <property type="match status" value="2"/>
</dbReference>
<keyword evidence="14" id="KW-1185">Reference proteome</keyword>
<reference evidence="13" key="1">
    <citation type="journal article" date="2022" name="Int. J. Syst. Evol. Microbiol.">
        <title>Prevotella lacticifex sp. nov., isolated from the rumen of cows.</title>
        <authorList>
            <person name="Shinkai T."/>
            <person name="Ikeyama N."/>
            <person name="Kumagai M."/>
            <person name="Ohmori H."/>
            <person name="Sakamoto M."/>
            <person name="Ohkuma M."/>
            <person name="Mitsumori M."/>
        </authorList>
    </citation>
    <scope>NUCLEOTIDE SEQUENCE</scope>
    <source>
        <strain evidence="13">R5076</strain>
    </source>
</reference>
<keyword evidence="7" id="KW-0677">Repeat</keyword>
<evidence type="ECO:0000313" key="13">
    <source>
        <dbReference type="EMBL" id="GJG59682.1"/>
    </source>
</evidence>
<comment type="cofactor">
    <cofactor evidence="2">
        <name>[4Fe-4S] cluster</name>
        <dbReference type="ChEBI" id="CHEBI:49883"/>
    </cofactor>
</comment>
<dbReference type="InterPro" id="IPR038262">
    <property type="entry name" value="Nitr_red_bet_C_sf"/>
</dbReference>
<dbReference type="PANTHER" id="PTHR43518:SF1">
    <property type="entry name" value="RESPIRATORY NITRATE REDUCTASE 1 BETA CHAIN"/>
    <property type="match status" value="1"/>
</dbReference>
<accession>A0A9R1CBK0</accession>
<evidence type="ECO:0000256" key="9">
    <source>
        <dbReference type="ARBA" id="ARBA00023004"/>
    </source>
</evidence>
<dbReference type="GO" id="GO:0030313">
    <property type="term" value="C:cell envelope"/>
    <property type="evidence" value="ECO:0007669"/>
    <property type="project" value="UniProtKB-SubCell"/>
</dbReference>
<organism evidence="13 14">
    <name type="scientific">Prevotella lacticifex</name>
    <dbReference type="NCBI Taxonomy" id="2854755"/>
    <lineage>
        <taxon>Bacteria</taxon>
        <taxon>Pseudomonadati</taxon>
        <taxon>Bacteroidota</taxon>
        <taxon>Bacteroidia</taxon>
        <taxon>Bacteroidales</taxon>
        <taxon>Prevotellaceae</taxon>
        <taxon>Prevotella</taxon>
    </lineage>
</organism>
<keyword evidence="8" id="KW-0249">Electron transport</keyword>
<sequence>MKIKSQIAMVLNLDKCIGCHTCSVTCKNVWTSRRGLEYAWWNNVETKPGPGYPKTWENQEKYRGGWVRRKDGSTELRLGNRPRVMSQLFSNPYLPQVEDYYEPFTFDFSSLKGKRRMKTPPSARPFSMITGKQMDKVQDGPNWEDDLAGTFDQRKSDPNLHDIDTQGFAEFERTFMLYVPRLCEHCLHPACIPSCSSGAIYKRKDGVVLINQDRCRGWRQCISACPYKKIYFNYKRMKSEKCVFCYPRIEDGQPTVCSETCVGRMRYLGVILYDSEKIDEYAAADERDLVRCQREMILDPNDPEVVVEAERQGISHNYIMAAQKSPVYKLMKEWAIAFPLHPEYRTLPMVWYVPAMSPKVEEVAAEEQKGPADAAAGEMDYFAKVDEMRIPAQYFANLLTAGDPQPIREALAKLVALREYMRRKTVDGDDQPSVPEAIGLTAAQYDDMYRLLAIADYNDRFVIPTDPKQQGSHHFDERTGLGFDDEEENFVEGCKRHNIFGGI</sequence>
<evidence type="ECO:0000256" key="5">
    <source>
        <dbReference type="ARBA" id="ARBA00022485"/>
    </source>
</evidence>
<dbReference type="FunFam" id="3.30.70.20:FF:000010">
    <property type="entry name" value="Respiratory nitrate reductase beta subunit"/>
    <property type="match status" value="1"/>
</dbReference>
<dbReference type="GO" id="GO:0051539">
    <property type="term" value="F:4 iron, 4 sulfur cluster binding"/>
    <property type="evidence" value="ECO:0007669"/>
    <property type="project" value="UniProtKB-KW"/>
</dbReference>